<proteinExistence type="predicted"/>
<keyword evidence="2" id="KW-1185">Reference proteome</keyword>
<protein>
    <submittedName>
        <fullName evidence="1">Uncharacterized protein</fullName>
    </submittedName>
</protein>
<reference evidence="1" key="1">
    <citation type="submission" date="2022-10" db="EMBL/GenBank/DDBJ databases">
        <authorList>
            <person name="Hyden B.L."/>
            <person name="Feng K."/>
            <person name="Yates T."/>
            <person name="Jawdy S."/>
            <person name="Smart L.B."/>
            <person name="Muchero W."/>
        </authorList>
    </citation>
    <scope>NUCLEOTIDE SEQUENCE</scope>
    <source>
        <tissue evidence="1">Shoot tip</tissue>
    </source>
</reference>
<comment type="caution">
    <text evidence="1">The sequence shown here is derived from an EMBL/GenBank/DDBJ whole genome shotgun (WGS) entry which is preliminary data.</text>
</comment>
<evidence type="ECO:0000313" key="1">
    <source>
        <dbReference type="EMBL" id="KAJ6382825.1"/>
    </source>
</evidence>
<reference evidence="1" key="2">
    <citation type="journal article" date="2023" name="Int. J. Mol. Sci.">
        <title>De Novo Assembly and Annotation of 11 Diverse Shrub Willow (Salix) Genomes Reveals Novel Gene Organization in Sex-Linked Regions.</title>
        <authorList>
            <person name="Hyden B."/>
            <person name="Feng K."/>
            <person name="Yates T.B."/>
            <person name="Jawdy S."/>
            <person name="Cereghino C."/>
            <person name="Smart L.B."/>
            <person name="Muchero W."/>
        </authorList>
    </citation>
    <scope>NUCLEOTIDE SEQUENCE</scope>
    <source>
        <tissue evidence="1">Shoot tip</tissue>
    </source>
</reference>
<dbReference type="EMBL" id="JAPFFI010000009">
    <property type="protein sequence ID" value="KAJ6382825.1"/>
    <property type="molecule type" value="Genomic_DNA"/>
</dbReference>
<name>A0ABQ9BH41_9ROSI</name>
<sequence>MHLLLLFIPASATELQFCRSKSLKFQLSFPFHLSLLVSLSSSPLQLPLVLWLFMTVGLWLQKTVSDDIVCGGRRRC</sequence>
<dbReference type="Proteomes" id="UP001141253">
    <property type="component" value="Chromosome 6"/>
</dbReference>
<evidence type="ECO:0000313" key="2">
    <source>
        <dbReference type="Proteomes" id="UP001141253"/>
    </source>
</evidence>
<organism evidence="1 2">
    <name type="scientific">Salix suchowensis</name>
    <dbReference type="NCBI Taxonomy" id="1278906"/>
    <lineage>
        <taxon>Eukaryota</taxon>
        <taxon>Viridiplantae</taxon>
        <taxon>Streptophyta</taxon>
        <taxon>Embryophyta</taxon>
        <taxon>Tracheophyta</taxon>
        <taxon>Spermatophyta</taxon>
        <taxon>Magnoliopsida</taxon>
        <taxon>eudicotyledons</taxon>
        <taxon>Gunneridae</taxon>
        <taxon>Pentapetalae</taxon>
        <taxon>rosids</taxon>
        <taxon>fabids</taxon>
        <taxon>Malpighiales</taxon>
        <taxon>Salicaceae</taxon>
        <taxon>Saliceae</taxon>
        <taxon>Salix</taxon>
    </lineage>
</organism>
<accession>A0ABQ9BH41</accession>
<gene>
    <name evidence="1" type="ORF">OIU77_031283</name>
</gene>